<evidence type="ECO:0000313" key="2">
    <source>
        <dbReference type="EMBL" id="ETW03416.1"/>
    </source>
</evidence>
<accession>A0A024UAK5</accession>
<dbReference type="VEuPathDB" id="FungiDB:H310_04883"/>
<feature type="region of interest" description="Disordered" evidence="1">
    <location>
        <begin position="1"/>
        <end position="28"/>
    </location>
</feature>
<protein>
    <submittedName>
        <fullName evidence="2">Uncharacterized protein</fullName>
    </submittedName>
</protein>
<feature type="compositionally biased region" description="Basic residues" evidence="1">
    <location>
        <begin position="1"/>
        <end position="13"/>
    </location>
</feature>
<sequence length="104" mass="11656">MRNLPRHTRRRRQSILDAPPNDPERARSWAVSDVPTNATMRMILHGCKAVIGAVKSCTHSIYSTATSDGRLATDLFSHGNLQWAISFQSLNARIHLFQQTLSLS</sequence>
<dbReference type="RefSeq" id="XP_008867645.1">
    <property type="nucleotide sequence ID" value="XM_008869423.1"/>
</dbReference>
<name>A0A024UAK5_9STRA</name>
<dbReference type="GeneID" id="20081933"/>
<gene>
    <name evidence="2" type="ORF">H310_04883</name>
</gene>
<proteinExistence type="predicted"/>
<reference evidence="2" key="1">
    <citation type="submission" date="2013-12" db="EMBL/GenBank/DDBJ databases">
        <title>The Genome Sequence of Aphanomyces invadans NJM9701.</title>
        <authorList>
            <consortium name="The Broad Institute Genomics Platform"/>
            <person name="Russ C."/>
            <person name="Tyler B."/>
            <person name="van West P."/>
            <person name="Dieguez-Uribeondo J."/>
            <person name="Young S.K."/>
            <person name="Zeng Q."/>
            <person name="Gargeya S."/>
            <person name="Fitzgerald M."/>
            <person name="Abouelleil A."/>
            <person name="Alvarado L."/>
            <person name="Chapman S.B."/>
            <person name="Gainer-Dewar J."/>
            <person name="Goldberg J."/>
            <person name="Griggs A."/>
            <person name="Gujja S."/>
            <person name="Hansen M."/>
            <person name="Howarth C."/>
            <person name="Imamovic A."/>
            <person name="Ireland A."/>
            <person name="Larimer J."/>
            <person name="McCowan C."/>
            <person name="Murphy C."/>
            <person name="Pearson M."/>
            <person name="Poon T.W."/>
            <person name="Priest M."/>
            <person name="Roberts A."/>
            <person name="Saif S."/>
            <person name="Shea T."/>
            <person name="Sykes S."/>
            <person name="Wortman J."/>
            <person name="Nusbaum C."/>
            <person name="Birren B."/>
        </authorList>
    </citation>
    <scope>NUCLEOTIDE SEQUENCE [LARGE SCALE GENOMIC DNA]</scope>
    <source>
        <strain evidence="2">NJM9701</strain>
    </source>
</reference>
<evidence type="ECO:0000256" key="1">
    <source>
        <dbReference type="SAM" id="MobiDB-lite"/>
    </source>
</evidence>
<dbReference type="AlphaFoldDB" id="A0A024UAK5"/>
<dbReference type="EMBL" id="KI913959">
    <property type="protein sequence ID" value="ETW03416.1"/>
    <property type="molecule type" value="Genomic_DNA"/>
</dbReference>
<organism evidence="2">
    <name type="scientific">Aphanomyces invadans</name>
    <dbReference type="NCBI Taxonomy" id="157072"/>
    <lineage>
        <taxon>Eukaryota</taxon>
        <taxon>Sar</taxon>
        <taxon>Stramenopiles</taxon>
        <taxon>Oomycota</taxon>
        <taxon>Saprolegniomycetes</taxon>
        <taxon>Saprolegniales</taxon>
        <taxon>Verrucalvaceae</taxon>
        <taxon>Aphanomyces</taxon>
    </lineage>
</organism>